<proteinExistence type="predicted"/>
<organism evidence="5 6">
    <name type="scientific">Cohnella soli</name>
    <dbReference type="NCBI Taxonomy" id="425005"/>
    <lineage>
        <taxon>Bacteria</taxon>
        <taxon>Bacillati</taxon>
        <taxon>Bacillota</taxon>
        <taxon>Bacilli</taxon>
        <taxon>Bacillales</taxon>
        <taxon>Paenibacillaceae</taxon>
        <taxon>Cohnella</taxon>
    </lineage>
</organism>
<dbReference type="InterPro" id="IPR000524">
    <property type="entry name" value="Tscrpt_reg_HTH_GntR"/>
</dbReference>
<keyword evidence="3" id="KW-0804">Transcription</keyword>
<dbReference type="SUPFAM" id="SSF46785">
    <property type="entry name" value="Winged helix' DNA-binding domain"/>
    <property type="match status" value="1"/>
</dbReference>
<reference evidence="6" key="1">
    <citation type="journal article" date="2019" name="Int. J. Syst. Evol. Microbiol.">
        <title>The Global Catalogue of Microorganisms (GCM) 10K type strain sequencing project: providing services to taxonomists for standard genome sequencing and annotation.</title>
        <authorList>
            <consortium name="The Broad Institute Genomics Platform"/>
            <consortium name="The Broad Institute Genome Sequencing Center for Infectious Disease"/>
            <person name="Wu L."/>
            <person name="Ma J."/>
        </authorList>
    </citation>
    <scope>NUCLEOTIDE SEQUENCE [LARGE SCALE GENOMIC DNA]</scope>
    <source>
        <strain evidence="6">CGMCC 1.18575</strain>
    </source>
</reference>
<dbReference type="Pfam" id="PF07729">
    <property type="entry name" value="FCD"/>
    <property type="match status" value="1"/>
</dbReference>
<protein>
    <submittedName>
        <fullName evidence="5">GntR family transcriptional regulator</fullName>
    </submittedName>
</protein>
<evidence type="ECO:0000259" key="4">
    <source>
        <dbReference type="PROSITE" id="PS50949"/>
    </source>
</evidence>
<sequence>MLKRTTDRFSRSLFARDILQQLRLGIISGELKANQRLVESQLAEEYGVSRGPVRSAIHALEQQGLVRSLPNGGAEVVGFSQKHAMDLFTVRQQMEQFSAQLMMSRPSLDTSTLRSITEDMEKEPSIERLHDLDMQFHHEFMKLADNWALLQAWLTLSPVISDMLTFTNSLFKDYHLVAANHKQYVEYIEKRDLDSLLRKIDNNFLLPKSLIAERFGVIFPSENNII</sequence>
<evidence type="ECO:0000256" key="1">
    <source>
        <dbReference type="ARBA" id="ARBA00023015"/>
    </source>
</evidence>
<dbReference type="Gene3D" id="1.10.10.10">
    <property type="entry name" value="Winged helix-like DNA-binding domain superfamily/Winged helix DNA-binding domain"/>
    <property type="match status" value="1"/>
</dbReference>
<accession>A0ABW0HWE0</accession>
<evidence type="ECO:0000256" key="2">
    <source>
        <dbReference type="ARBA" id="ARBA00023125"/>
    </source>
</evidence>
<evidence type="ECO:0000313" key="6">
    <source>
        <dbReference type="Proteomes" id="UP001596113"/>
    </source>
</evidence>
<dbReference type="PANTHER" id="PTHR43537">
    <property type="entry name" value="TRANSCRIPTIONAL REGULATOR, GNTR FAMILY"/>
    <property type="match status" value="1"/>
</dbReference>
<dbReference type="InterPro" id="IPR036390">
    <property type="entry name" value="WH_DNA-bd_sf"/>
</dbReference>
<dbReference type="PRINTS" id="PR00035">
    <property type="entry name" value="HTHGNTR"/>
</dbReference>
<dbReference type="PANTHER" id="PTHR43537:SF24">
    <property type="entry name" value="GLUCONATE OPERON TRANSCRIPTIONAL REPRESSOR"/>
    <property type="match status" value="1"/>
</dbReference>
<dbReference type="EMBL" id="JBHSMI010000025">
    <property type="protein sequence ID" value="MFC5404202.1"/>
    <property type="molecule type" value="Genomic_DNA"/>
</dbReference>
<dbReference type="CDD" id="cd07377">
    <property type="entry name" value="WHTH_GntR"/>
    <property type="match status" value="1"/>
</dbReference>
<comment type="caution">
    <text evidence="5">The sequence shown here is derived from an EMBL/GenBank/DDBJ whole genome shotgun (WGS) entry which is preliminary data.</text>
</comment>
<dbReference type="SMART" id="SM00345">
    <property type="entry name" value="HTH_GNTR"/>
    <property type="match status" value="1"/>
</dbReference>
<dbReference type="InterPro" id="IPR036388">
    <property type="entry name" value="WH-like_DNA-bd_sf"/>
</dbReference>
<dbReference type="Proteomes" id="UP001596113">
    <property type="component" value="Unassembled WGS sequence"/>
</dbReference>
<dbReference type="PROSITE" id="PS50949">
    <property type="entry name" value="HTH_GNTR"/>
    <property type="match status" value="1"/>
</dbReference>
<dbReference type="InterPro" id="IPR008920">
    <property type="entry name" value="TF_FadR/GntR_C"/>
</dbReference>
<keyword evidence="2" id="KW-0238">DNA-binding</keyword>
<dbReference type="Gene3D" id="1.20.120.530">
    <property type="entry name" value="GntR ligand-binding domain-like"/>
    <property type="match status" value="1"/>
</dbReference>
<keyword evidence="6" id="KW-1185">Reference proteome</keyword>
<name>A0ABW0HWE0_9BACL</name>
<keyword evidence="1" id="KW-0805">Transcription regulation</keyword>
<dbReference type="RefSeq" id="WP_378134244.1">
    <property type="nucleotide sequence ID" value="NZ_JBHSMI010000025.1"/>
</dbReference>
<evidence type="ECO:0000313" key="5">
    <source>
        <dbReference type="EMBL" id="MFC5404202.1"/>
    </source>
</evidence>
<feature type="domain" description="HTH gntR-type" evidence="4">
    <location>
        <begin position="12"/>
        <end position="79"/>
    </location>
</feature>
<dbReference type="InterPro" id="IPR011711">
    <property type="entry name" value="GntR_C"/>
</dbReference>
<dbReference type="Pfam" id="PF00392">
    <property type="entry name" value="GntR"/>
    <property type="match status" value="1"/>
</dbReference>
<evidence type="ECO:0000256" key="3">
    <source>
        <dbReference type="ARBA" id="ARBA00023163"/>
    </source>
</evidence>
<dbReference type="SUPFAM" id="SSF48008">
    <property type="entry name" value="GntR ligand-binding domain-like"/>
    <property type="match status" value="1"/>
</dbReference>
<gene>
    <name evidence="5" type="ORF">ACFPOF_15770</name>
</gene>